<accession>A0A0D0DJ06</accession>
<evidence type="ECO:0000313" key="2">
    <source>
        <dbReference type="Proteomes" id="UP000054538"/>
    </source>
</evidence>
<evidence type="ECO:0000313" key="1">
    <source>
        <dbReference type="EMBL" id="KIK81584.1"/>
    </source>
</evidence>
<keyword evidence="2" id="KW-1185">Reference proteome</keyword>
<dbReference type="Proteomes" id="UP000054538">
    <property type="component" value="Unassembled WGS sequence"/>
</dbReference>
<organism evidence="1 2">
    <name type="scientific">Paxillus rubicundulus Ve08.2h10</name>
    <dbReference type="NCBI Taxonomy" id="930991"/>
    <lineage>
        <taxon>Eukaryota</taxon>
        <taxon>Fungi</taxon>
        <taxon>Dikarya</taxon>
        <taxon>Basidiomycota</taxon>
        <taxon>Agaricomycotina</taxon>
        <taxon>Agaricomycetes</taxon>
        <taxon>Agaricomycetidae</taxon>
        <taxon>Boletales</taxon>
        <taxon>Paxilineae</taxon>
        <taxon>Paxillaceae</taxon>
        <taxon>Paxillus</taxon>
    </lineage>
</organism>
<reference evidence="1 2" key="1">
    <citation type="submission" date="2014-04" db="EMBL/GenBank/DDBJ databases">
        <authorList>
            <consortium name="DOE Joint Genome Institute"/>
            <person name="Kuo A."/>
            <person name="Kohler A."/>
            <person name="Jargeat P."/>
            <person name="Nagy L.G."/>
            <person name="Floudas D."/>
            <person name="Copeland A."/>
            <person name="Barry K.W."/>
            <person name="Cichocki N."/>
            <person name="Veneault-Fourrey C."/>
            <person name="LaButti K."/>
            <person name="Lindquist E.A."/>
            <person name="Lipzen A."/>
            <person name="Lundell T."/>
            <person name="Morin E."/>
            <person name="Murat C."/>
            <person name="Sun H."/>
            <person name="Tunlid A."/>
            <person name="Henrissat B."/>
            <person name="Grigoriev I.V."/>
            <person name="Hibbett D.S."/>
            <person name="Martin F."/>
            <person name="Nordberg H.P."/>
            <person name="Cantor M.N."/>
            <person name="Hua S.X."/>
        </authorList>
    </citation>
    <scope>NUCLEOTIDE SEQUENCE [LARGE SCALE GENOMIC DNA]</scope>
    <source>
        <strain evidence="1 2">Ve08.2h10</strain>
    </source>
</reference>
<name>A0A0D0DJ06_9AGAM</name>
<dbReference type="EMBL" id="KN825770">
    <property type="protein sequence ID" value="KIK81584.1"/>
    <property type="molecule type" value="Genomic_DNA"/>
</dbReference>
<reference evidence="2" key="2">
    <citation type="submission" date="2015-01" db="EMBL/GenBank/DDBJ databases">
        <title>Evolutionary Origins and Diversification of the Mycorrhizal Mutualists.</title>
        <authorList>
            <consortium name="DOE Joint Genome Institute"/>
            <consortium name="Mycorrhizal Genomics Consortium"/>
            <person name="Kohler A."/>
            <person name="Kuo A."/>
            <person name="Nagy L.G."/>
            <person name="Floudas D."/>
            <person name="Copeland A."/>
            <person name="Barry K.W."/>
            <person name="Cichocki N."/>
            <person name="Veneault-Fourrey C."/>
            <person name="LaButti K."/>
            <person name="Lindquist E.A."/>
            <person name="Lipzen A."/>
            <person name="Lundell T."/>
            <person name="Morin E."/>
            <person name="Murat C."/>
            <person name="Riley R."/>
            <person name="Ohm R."/>
            <person name="Sun H."/>
            <person name="Tunlid A."/>
            <person name="Henrissat B."/>
            <person name="Grigoriev I.V."/>
            <person name="Hibbett D.S."/>
            <person name="Martin F."/>
        </authorList>
    </citation>
    <scope>NUCLEOTIDE SEQUENCE [LARGE SCALE GENOMIC DNA]</scope>
    <source>
        <strain evidence="2">Ve08.2h10</strain>
    </source>
</reference>
<dbReference type="HOGENOM" id="CLU_2794714_0_0_1"/>
<gene>
    <name evidence="1" type="ORF">PAXRUDRAFT_832742</name>
</gene>
<sequence length="68" mass="7560">MHKNTACKFGAPNAHVLCHWASTTSHATSVGPRERMADALTQVWVRKMFRPGPETTARDVVTQTIWPA</sequence>
<dbReference type="AlphaFoldDB" id="A0A0D0DJ06"/>
<proteinExistence type="predicted"/>
<dbReference type="InParanoid" id="A0A0D0DJ06"/>
<protein>
    <submittedName>
        <fullName evidence="1">Uncharacterized protein</fullName>
    </submittedName>
</protein>